<dbReference type="OrthoDB" id="2129069at2759"/>
<proteinExistence type="predicted"/>
<dbReference type="EMBL" id="FJOG01000001">
    <property type="protein sequence ID" value="CZR50982.1"/>
    <property type="molecule type" value="Genomic_DNA"/>
</dbReference>
<protein>
    <submittedName>
        <fullName evidence="1">Uncharacterized protein</fullName>
    </submittedName>
</protein>
<keyword evidence="2" id="KW-1185">Reference proteome</keyword>
<dbReference type="AlphaFoldDB" id="A0A1L7WDX4"/>
<accession>A0A1L7WDX4</accession>
<organism evidence="1 2">
    <name type="scientific">Phialocephala subalpina</name>
    <dbReference type="NCBI Taxonomy" id="576137"/>
    <lineage>
        <taxon>Eukaryota</taxon>
        <taxon>Fungi</taxon>
        <taxon>Dikarya</taxon>
        <taxon>Ascomycota</taxon>
        <taxon>Pezizomycotina</taxon>
        <taxon>Leotiomycetes</taxon>
        <taxon>Helotiales</taxon>
        <taxon>Mollisiaceae</taxon>
        <taxon>Phialocephala</taxon>
        <taxon>Phialocephala fortinii species complex</taxon>
    </lineage>
</organism>
<dbReference type="Proteomes" id="UP000184330">
    <property type="component" value="Unassembled WGS sequence"/>
</dbReference>
<sequence>MFNIVLLSAHDMQPPANEVARVERLYHKTGGRDIGVIFLLKENPQHGNGTTAFIELQMNLCNFDIPVMPLTTLTNLQSTLSSFQRQLFNSRSAASSASRLNSVVALLPYCSNNPLPEHARNVLSDLVHSIPDLAQAATTREGQAALRQWFSDSMPQVAEDVIAFWEQEFIVD</sequence>
<evidence type="ECO:0000313" key="1">
    <source>
        <dbReference type="EMBL" id="CZR50982.1"/>
    </source>
</evidence>
<evidence type="ECO:0000313" key="2">
    <source>
        <dbReference type="Proteomes" id="UP000184330"/>
    </source>
</evidence>
<gene>
    <name evidence="1" type="ORF">PAC_00857</name>
</gene>
<reference evidence="1 2" key="1">
    <citation type="submission" date="2016-03" db="EMBL/GenBank/DDBJ databases">
        <authorList>
            <person name="Ploux O."/>
        </authorList>
    </citation>
    <scope>NUCLEOTIDE SEQUENCE [LARGE SCALE GENOMIC DNA]</scope>
    <source>
        <strain evidence="1 2">UAMH 11012</strain>
    </source>
</reference>
<name>A0A1L7WDX4_9HELO</name>